<evidence type="ECO:0000256" key="1">
    <source>
        <dbReference type="SAM" id="Phobius"/>
    </source>
</evidence>
<reference evidence="3" key="1">
    <citation type="submission" date="2025-08" db="UniProtKB">
        <authorList>
            <consortium name="RefSeq"/>
        </authorList>
    </citation>
    <scope>IDENTIFICATION</scope>
    <source>
        <tissue evidence="3">Total insect</tissue>
    </source>
</reference>
<organism evidence="3">
    <name type="scientific">Thrips palmi</name>
    <name type="common">Melon thrips</name>
    <dbReference type="NCBI Taxonomy" id="161013"/>
    <lineage>
        <taxon>Eukaryota</taxon>
        <taxon>Metazoa</taxon>
        <taxon>Ecdysozoa</taxon>
        <taxon>Arthropoda</taxon>
        <taxon>Hexapoda</taxon>
        <taxon>Insecta</taxon>
        <taxon>Pterygota</taxon>
        <taxon>Neoptera</taxon>
        <taxon>Paraneoptera</taxon>
        <taxon>Thysanoptera</taxon>
        <taxon>Terebrantia</taxon>
        <taxon>Thripoidea</taxon>
        <taxon>Thripidae</taxon>
        <taxon>Thrips</taxon>
    </lineage>
</organism>
<sequence length="150" mass="16419">MAAPGKPKGLQGLLGGISIKPLTQENLLYHYAPMAGAASYTTLSISLSNPNMLRRLFPTRDITNGLLLTSIAGTALYIYKRPHLEKLSNQMRITYCIYGASMLSLSSILIWSILRYYLPDNCVVHTATGVATSIGLLILGKDYLDLVDKK</sequence>
<evidence type="ECO:0000313" key="2">
    <source>
        <dbReference type="Proteomes" id="UP000515158"/>
    </source>
</evidence>
<gene>
    <name evidence="3" type="primary">LOC117647588</name>
</gene>
<dbReference type="RefSeq" id="XP_034245309.1">
    <property type="nucleotide sequence ID" value="XM_034389418.1"/>
</dbReference>
<feature type="transmembrane region" description="Helical" evidence="1">
    <location>
        <begin position="123"/>
        <end position="140"/>
    </location>
</feature>
<dbReference type="PANTHER" id="PTHR38640:SF1">
    <property type="entry name" value="GEO09659P1"/>
    <property type="match status" value="1"/>
</dbReference>
<keyword evidence="2" id="KW-1185">Reference proteome</keyword>
<keyword evidence="1" id="KW-1133">Transmembrane helix</keyword>
<proteinExistence type="predicted"/>
<keyword evidence="1" id="KW-0812">Transmembrane</keyword>
<evidence type="ECO:0000313" key="3">
    <source>
        <dbReference type="RefSeq" id="XP_034245309.1"/>
    </source>
</evidence>
<dbReference type="InParanoid" id="A0A6P8ZQ64"/>
<dbReference type="AlphaFoldDB" id="A0A6P8ZQ64"/>
<keyword evidence="1" id="KW-0472">Membrane</keyword>
<dbReference type="FunCoup" id="A0A6P8ZQ64">
    <property type="interactions" value="26"/>
</dbReference>
<feature type="transmembrane region" description="Helical" evidence="1">
    <location>
        <begin position="62"/>
        <end position="79"/>
    </location>
</feature>
<dbReference type="KEGG" id="tpal:117647588"/>
<dbReference type="PANTHER" id="PTHR38640">
    <property type="entry name" value="GEO09659P1"/>
    <property type="match status" value="1"/>
</dbReference>
<name>A0A6P8ZQ64_THRPL</name>
<dbReference type="GeneID" id="117647588"/>
<dbReference type="Proteomes" id="UP000515158">
    <property type="component" value="Unplaced"/>
</dbReference>
<accession>A0A6P8ZQ64</accession>
<feature type="transmembrane region" description="Helical" evidence="1">
    <location>
        <begin position="95"/>
        <end position="117"/>
    </location>
</feature>
<dbReference type="OrthoDB" id="5915502at2759"/>
<protein>
    <submittedName>
        <fullName evidence="3">Uncharacterized protein LOC117647588</fullName>
    </submittedName>
</protein>